<name>A0A150F2U2_9BACI</name>
<dbReference type="RefSeq" id="WP_061523212.1">
    <property type="nucleotide sequence ID" value="NZ_JARLZY010000008.1"/>
</dbReference>
<sequence length="145" mass="16595">MKKIVLSAAAVVMVWCLSIGTVSAKITKDEYKVSFKMTENETGFFMADNTNERYWPTKLVYRFTIYNAEGCTLNFKLQRITLAGYDFTLSEKSFTGNHLDLSATDKVNGDANRNHYLKITKESGCGDVWIKGFYGFEHDEPDEDW</sequence>
<evidence type="ECO:0000313" key="2">
    <source>
        <dbReference type="EMBL" id="KXZ13438.1"/>
    </source>
</evidence>
<gene>
    <name evidence="2" type="ORF">AXI58_04700</name>
</gene>
<dbReference type="Proteomes" id="UP000075430">
    <property type="component" value="Unassembled WGS sequence"/>
</dbReference>
<keyword evidence="3" id="KW-1185">Reference proteome</keyword>
<feature type="chain" id="PRO_5007561362" description="YoaW" evidence="1">
    <location>
        <begin position="25"/>
        <end position="145"/>
    </location>
</feature>
<evidence type="ECO:0000313" key="3">
    <source>
        <dbReference type="Proteomes" id="UP000075430"/>
    </source>
</evidence>
<evidence type="ECO:0008006" key="4">
    <source>
        <dbReference type="Google" id="ProtNLM"/>
    </source>
</evidence>
<dbReference type="STRING" id="1793963.AXI58_04700"/>
<keyword evidence="1" id="KW-0732">Signal</keyword>
<protein>
    <recommendedName>
        <fullName evidence="4">YoaW</fullName>
    </recommendedName>
</protein>
<dbReference type="EMBL" id="LSBA01000038">
    <property type="protein sequence ID" value="KXZ13438.1"/>
    <property type="molecule type" value="Genomic_DNA"/>
</dbReference>
<reference evidence="3" key="1">
    <citation type="submission" date="2016-02" db="EMBL/GenBank/DDBJ databases">
        <authorList>
            <person name="Dunlap C."/>
        </authorList>
    </citation>
    <scope>NUCLEOTIDE SEQUENCE [LARGE SCALE GENOMIC DNA]</scope>
    <source>
        <strain evidence="3">NRRL B-41092</strain>
    </source>
</reference>
<organism evidence="2 3">
    <name type="scientific">Bacillus nakamurai</name>
    <dbReference type="NCBI Taxonomy" id="1793963"/>
    <lineage>
        <taxon>Bacteria</taxon>
        <taxon>Bacillati</taxon>
        <taxon>Bacillota</taxon>
        <taxon>Bacilli</taxon>
        <taxon>Bacillales</taxon>
        <taxon>Bacillaceae</taxon>
        <taxon>Bacillus</taxon>
    </lineage>
</organism>
<dbReference type="AlphaFoldDB" id="A0A150F2U2"/>
<feature type="signal peptide" evidence="1">
    <location>
        <begin position="1"/>
        <end position="24"/>
    </location>
</feature>
<proteinExistence type="predicted"/>
<evidence type="ECO:0000256" key="1">
    <source>
        <dbReference type="SAM" id="SignalP"/>
    </source>
</evidence>
<comment type="caution">
    <text evidence="2">The sequence shown here is derived from an EMBL/GenBank/DDBJ whole genome shotgun (WGS) entry which is preliminary data.</text>
</comment>
<accession>A0A150F2U2</accession>